<dbReference type="Pfam" id="PF00005">
    <property type="entry name" value="ABC_tran"/>
    <property type="match status" value="1"/>
</dbReference>
<evidence type="ECO:0000313" key="6">
    <source>
        <dbReference type="EMBL" id="GAA0325762.1"/>
    </source>
</evidence>
<feature type="domain" description="ABC transporter" evidence="5">
    <location>
        <begin position="33"/>
        <end position="264"/>
    </location>
</feature>
<keyword evidence="2" id="KW-0547">Nucleotide-binding</keyword>
<keyword evidence="3 6" id="KW-0067">ATP-binding</keyword>
<dbReference type="PANTHER" id="PTHR42788">
    <property type="entry name" value="TAURINE IMPORT ATP-BINDING PROTEIN-RELATED"/>
    <property type="match status" value="1"/>
</dbReference>
<evidence type="ECO:0000256" key="3">
    <source>
        <dbReference type="ARBA" id="ARBA00022840"/>
    </source>
</evidence>
<name>A0ABN0W5G3_9ACTN</name>
<keyword evidence="7" id="KW-1185">Reference proteome</keyword>
<reference evidence="6 7" key="1">
    <citation type="journal article" date="2019" name="Int. J. Syst. Evol. Microbiol.">
        <title>The Global Catalogue of Microorganisms (GCM) 10K type strain sequencing project: providing services to taxonomists for standard genome sequencing and annotation.</title>
        <authorList>
            <consortium name="The Broad Institute Genomics Platform"/>
            <consortium name="The Broad Institute Genome Sequencing Center for Infectious Disease"/>
            <person name="Wu L."/>
            <person name="Ma J."/>
        </authorList>
    </citation>
    <scope>NUCLEOTIDE SEQUENCE [LARGE SCALE GENOMIC DNA]</scope>
    <source>
        <strain evidence="6 7">JCM 3146</strain>
    </source>
</reference>
<evidence type="ECO:0000256" key="1">
    <source>
        <dbReference type="ARBA" id="ARBA00022448"/>
    </source>
</evidence>
<dbReference type="SMART" id="SM00382">
    <property type="entry name" value="AAA"/>
    <property type="match status" value="1"/>
</dbReference>
<dbReference type="Gene3D" id="3.40.50.300">
    <property type="entry name" value="P-loop containing nucleotide triphosphate hydrolases"/>
    <property type="match status" value="1"/>
</dbReference>
<dbReference type="EMBL" id="BAAABM010000009">
    <property type="protein sequence ID" value="GAA0325762.1"/>
    <property type="molecule type" value="Genomic_DNA"/>
</dbReference>
<dbReference type="Proteomes" id="UP001501822">
    <property type="component" value="Unassembled WGS sequence"/>
</dbReference>
<dbReference type="InterPro" id="IPR003593">
    <property type="entry name" value="AAA+_ATPase"/>
</dbReference>
<evidence type="ECO:0000256" key="2">
    <source>
        <dbReference type="ARBA" id="ARBA00022741"/>
    </source>
</evidence>
<dbReference type="InterPro" id="IPR003439">
    <property type="entry name" value="ABC_transporter-like_ATP-bd"/>
</dbReference>
<dbReference type="RefSeq" id="WP_252800396.1">
    <property type="nucleotide sequence ID" value="NZ_BAAABM010000009.1"/>
</dbReference>
<keyword evidence="1" id="KW-0813">Transport</keyword>
<dbReference type="PROSITE" id="PS50893">
    <property type="entry name" value="ABC_TRANSPORTER_2"/>
    <property type="match status" value="1"/>
</dbReference>
<gene>
    <name evidence="6" type="ORF">GCM10010151_14620</name>
</gene>
<evidence type="ECO:0000259" key="5">
    <source>
        <dbReference type="PROSITE" id="PS50893"/>
    </source>
</evidence>
<dbReference type="PANTHER" id="PTHR42788:SF13">
    <property type="entry name" value="ALIPHATIC SULFONATES IMPORT ATP-BINDING PROTEIN SSUB"/>
    <property type="match status" value="1"/>
</dbReference>
<dbReference type="CDD" id="cd03293">
    <property type="entry name" value="ABC_NrtD_SsuB_transporters"/>
    <property type="match status" value="1"/>
</dbReference>
<sequence length="279" mass="30462">MSGPGASRTAAPEGAPANTVVEEPRITERPSAVRLRDVGKTFRGRRRRTSALEGVSLDIEAGEFLCLLGPSGCGKSTLLGILAGFVPADSGEVLVDGRPVKGPGPDRGVLFQTPTLFPWLTTRQNVLYGPKARGALTRETEEEADALLETVGLADFRDAYPHELSGGMRHRAAFARVLINHPSVLLMDEPFGALDAITRAGMQRFLLELWQRHHMTIVFVTHDVEEATLLGDRVAVLSGRPGRTKAVVDIPLPRPRAYEDTETLAFVTAKRRIREVLER</sequence>
<dbReference type="GO" id="GO:0005524">
    <property type="term" value="F:ATP binding"/>
    <property type="evidence" value="ECO:0007669"/>
    <property type="project" value="UniProtKB-KW"/>
</dbReference>
<dbReference type="InterPro" id="IPR050166">
    <property type="entry name" value="ABC_transporter_ATP-bind"/>
</dbReference>
<proteinExistence type="predicted"/>
<dbReference type="InterPro" id="IPR027417">
    <property type="entry name" value="P-loop_NTPase"/>
</dbReference>
<evidence type="ECO:0000256" key="4">
    <source>
        <dbReference type="SAM" id="MobiDB-lite"/>
    </source>
</evidence>
<protein>
    <submittedName>
        <fullName evidence="6">ABC transporter ATP-binding protein</fullName>
    </submittedName>
</protein>
<accession>A0ABN0W5G3</accession>
<organism evidence="6 7">
    <name type="scientific">Actinoallomurus spadix</name>
    <dbReference type="NCBI Taxonomy" id="79912"/>
    <lineage>
        <taxon>Bacteria</taxon>
        <taxon>Bacillati</taxon>
        <taxon>Actinomycetota</taxon>
        <taxon>Actinomycetes</taxon>
        <taxon>Streptosporangiales</taxon>
        <taxon>Thermomonosporaceae</taxon>
        <taxon>Actinoallomurus</taxon>
    </lineage>
</organism>
<evidence type="ECO:0000313" key="7">
    <source>
        <dbReference type="Proteomes" id="UP001501822"/>
    </source>
</evidence>
<feature type="region of interest" description="Disordered" evidence="4">
    <location>
        <begin position="1"/>
        <end position="28"/>
    </location>
</feature>
<dbReference type="SUPFAM" id="SSF52540">
    <property type="entry name" value="P-loop containing nucleoside triphosphate hydrolases"/>
    <property type="match status" value="1"/>
</dbReference>
<comment type="caution">
    <text evidence="6">The sequence shown here is derived from an EMBL/GenBank/DDBJ whole genome shotgun (WGS) entry which is preliminary data.</text>
</comment>